<protein>
    <submittedName>
        <fullName evidence="1">Uncharacterized protein</fullName>
    </submittedName>
</protein>
<dbReference type="Proteomes" id="UP000034087">
    <property type="component" value="Unassembled WGS sequence"/>
</dbReference>
<accession>A0A0G1IJQ6</accession>
<dbReference type="AlphaFoldDB" id="A0A0G1IJQ6"/>
<organism evidence="1 2">
    <name type="scientific">Candidatus Giovannonibacteria bacterium GW2011_GWA1_44_25</name>
    <dbReference type="NCBI Taxonomy" id="1618645"/>
    <lineage>
        <taxon>Bacteria</taxon>
        <taxon>Candidatus Giovannoniibacteriota</taxon>
    </lineage>
</organism>
<dbReference type="EMBL" id="LCIR01000013">
    <property type="protein sequence ID" value="KKT59405.1"/>
    <property type="molecule type" value="Genomic_DNA"/>
</dbReference>
<proteinExistence type="predicted"/>
<name>A0A0G1IJQ6_9BACT</name>
<gene>
    <name evidence="1" type="ORF">UW53_C0013G0006</name>
</gene>
<evidence type="ECO:0000313" key="2">
    <source>
        <dbReference type="Proteomes" id="UP000034087"/>
    </source>
</evidence>
<evidence type="ECO:0000313" key="1">
    <source>
        <dbReference type="EMBL" id="KKT59405.1"/>
    </source>
</evidence>
<reference evidence="1 2" key="1">
    <citation type="journal article" date="2015" name="Nature">
        <title>rRNA introns, odd ribosomes, and small enigmatic genomes across a large radiation of phyla.</title>
        <authorList>
            <person name="Brown C.T."/>
            <person name="Hug L.A."/>
            <person name="Thomas B.C."/>
            <person name="Sharon I."/>
            <person name="Castelle C.J."/>
            <person name="Singh A."/>
            <person name="Wilkins M.J."/>
            <person name="Williams K.H."/>
            <person name="Banfield J.F."/>
        </authorList>
    </citation>
    <scope>NUCLEOTIDE SEQUENCE [LARGE SCALE GENOMIC DNA]</scope>
</reference>
<comment type="caution">
    <text evidence="1">The sequence shown here is derived from an EMBL/GenBank/DDBJ whole genome shotgun (WGS) entry which is preliminary data.</text>
</comment>
<sequence>MLREIEDYDVLDGNTPAMLKVSTAGFAKFFKAVPFVSAVGTFEDITHIDENCDNCIHLAVFLHNPPVMRRKAGAFWDPCGTGEWMIHSDYDIYELFGNNFVDKLGEYSGELPLTGNPNLNVFIFDELVVSDPVYRTREWRNWKSRKFIKHVFKTLKFWNEAKQEFLPDKRWERAVFDNNPYHWVWNNGSLLPTHRKPKFVGRKSEIVGSTYHKTSYCAKARPWEEAGVLNEAAAKKDKFERCEKCLPKVDV</sequence>